<dbReference type="OMA" id="GHASHEV"/>
<dbReference type="eggNOG" id="ENOG502RYM9">
    <property type="taxonomic scope" value="Eukaryota"/>
</dbReference>
<dbReference type="KEGG" id="atr:18427771"/>
<proteinExistence type="predicted"/>
<organism evidence="3 4">
    <name type="scientific">Amborella trichopoda</name>
    <dbReference type="NCBI Taxonomy" id="13333"/>
    <lineage>
        <taxon>Eukaryota</taxon>
        <taxon>Viridiplantae</taxon>
        <taxon>Streptophyta</taxon>
        <taxon>Embryophyta</taxon>
        <taxon>Tracheophyta</taxon>
        <taxon>Spermatophyta</taxon>
        <taxon>Magnoliopsida</taxon>
        <taxon>Amborellales</taxon>
        <taxon>Amborellaceae</taxon>
        <taxon>Amborella</taxon>
    </lineage>
</organism>
<feature type="transmembrane region" description="Helical" evidence="2">
    <location>
        <begin position="130"/>
        <end position="152"/>
    </location>
</feature>
<sequence>MAISRTSLKTWLNVKIIDPFLQILQRGTEPKQLAFSAALGLTLGTFPICGITVFLCGIAITLLGSLCHAPTLMLANFVATPIELSLVVPFLRCGEVITGGSHFPLNSDAFWKVITGKASRDVLISISHALLGWLVASPFIFCGLYVAFLPCFKRLVHKFGSHPLSPTKPSHPHPETKLKVRDV</sequence>
<dbReference type="HOGENOM" id="CLU_119034_0_0_1"/>
<keyword evidence="4" id="KW-1185">Reference proteome</keyword>
<evidence type="ECO:0000313" key="4">
    <source>
        <dbReference type="Proteomes" id="UP000017836"/>
    </source>
</evidence>
<keyword evidence="2" id="KW-0472">Membrane</keyword>
<dbReference type="EMBL" id="KI394994">
    <property type="protein sequence ID" value="ERM99733.1"/>
    <property type="molecule type" value="Genomic_DNA"/>
</dbReference>
<dbReference type="PANTHER" id="PTHR35102">
    <property type="entry name" value="E3 UBIQUITIN-PROTEIN LIGASE"/>
    <property type="match status" value="1"/>
</dbReference>
<evidence type="ECO:0000256" key="1">
    <source>
        <dbReference type="SAM" id="MobiDB-lite"/>
    </source>
</evidence>
<accession>W1NWP0</accession>
<dbReference type="AlphaFoldDB" id="W1NWP0"/>
<keyword evidence="2" id="KW-0812">Transmembrane</keyword>
<feature type="compositionally biased region" description="Basic and acidic residues" evidence="1">
    <location>
        <begin position="172"/>
        <end position="183"/>
    </location>
</feature>
<name>W1NWP0_AMBTC</name>
<evidence type="ECO:0000256" key="2">
    <source>
        <dbReference type="SAM" id="Phobius"/>
    </source>
</evidence>
<gene>
    <name evidence="3" type="ORF">AMTR_s00099p00107290</name>
</gene>
<keyword evidence="2" id="KW-1133">Transmembrane helix</keyword>
<dbReference type="PANTHER" id="PTHR35102:SF1">
    <property type="entry name" value="E3 UBIQUITIN-PROTEIN LIGASE"/>
    <property type="match status" value="1"/>
</dbReference>
<feature type="transmembrane region" description="Helical" evidence="2">
    <location>
        <begin position="33"/>
        <end position="63"/>
    </location>
</feature>
<dbReference type="Gramene" id="ERM99733">
    <property type="protein sequence ID" value="ERM99733"/>
    <property type="gene ID" value="AMTR_s00099p00107290"/>
</dbReference>
<dbReference type="Proteomes" id="UP000017836">
    <property type="component" value="Unassembled WGS sequence"/>
</dbReference>
<reference evidence="4" key="1">
    <citation type="journal article" date="2013" name="Science">
        <title>The Amborella genome and the evolution of flowering plants.</title>
        <authorList>
            <consortium name="Amborella Genome Project"/>
        </authorList>
    </citation>
    <scope>NUCLEOTIDE SEQUENCE [LARGE SCALE GENOMIC DNA]</scope>
</reference>
<evidence type="ECO:0008006" key="5">
    <source>
        <dbReference type="Google" id="ProtNLM"/>
    </source>
</evidence>
<dbReference type="OrthoDB" id="1914153at2759"/>
<protein>
    <recommendedName>
        <fullName evidence="5">DUF2062 domain-containing protein</fullName>
    </recommendedName>
</protein>
<evidence type="ECO:0000313" key="3">
    <source>
        <dbReference type="EMBL" id="ERM99733.1"/>
    </source>
</evidence>
<feature type="region of interest" description="Disordered" evidence="1">
    <location>
        <begin position="164"/>
        <end position="183"/>
    </location>
</feature>